<feature type="region of interest" description="Disordered" evidence="1">
    <location>
        <begin position="297"/>
        <end position="318"/>
    </location>
</feature>
<keyword evidence="3" id="KW-1185">Reference proteome</keyword>
<gene>
    <name evidence="2" type="ORF">PLOB_00047879</name>
</gene>
<feature type="compositionally biased region" description="Basic and acidic residues" evidence="1">
    <location>
        <begin position="14"/>
        <end position="48"/>
    </location>
</feature>
<feature type="compositionally biased region" description="Polar residues" evidence="1">
    <location>
        <begin position="298"/>
        <end position="318"/>
    </location>
</feature>
<comment type="caution">
    <text evidence="2">The sequence shown here is derived from an EMBL/GenBank/DDBJ whole genome shotgun (WGS) entry which is preliminary data.</text>
</comment>
<feature type="region of interest" description="Disordered" evidence="1">
    <location>
        <begin position="461"/>
        <end position="488"/>
    </location>
</feature>
<dbReference type="EMBL" id="CALNXK010000009">
    <property type="protein sequence ID" value="CAH3041076.1"/>
    <property type="molecule type" value="Genomic_DNA"/>
</dbReference>
<feature type="region of interest" description="Disordered" evidence="1">
    <location>
        <begin position="91"/>
        <end position="140"/>
    </location>
</feature>
<feature type="compositionally biased region" description="Basic and acidic residues" evidence="1">
    <location>
        <begin position="467"/>
        <end position="488"/>
    </location>
</feature>
<evidence type="ECO:0000313" key="2">
    <source>
        <dbReference type="EMBL" id="CAH3041076.1"/>
    </source>
</evidence>
<organism evidence="2 3">
    <name type="scientific">Porites lobata</name>
    <dbReference type="NCBI Taxonomy" id="104759"/>
    <lineage>
        <taxon>Eukaryota</taxon>
        <taxon>Metazoa</taxon>
        <taxon>Cnidaria</taxon>
        <taxon>Anthozoa</taxon>
        <taxon>Hexacorallia</taxon>
        <taxon>Scleractinia</taxon>
        <taxon>Fungiina</taxon>
        <taxon>Poritidae</taxon>
        <taxon>Porites</taxon>
    </lineage>
</organism>
<protein>
    <submittedName>
        <fullName evidence="2">Uncharacterized protein</fullName>
    </submittedName>
</protein>
<dbReference type="Proteomes" id="UP001159405">
    <property type="component" value="Unassembled WGS sequence"/>
</dbReference>
<name>A0ABN8N7J1_9CNID</name>
<evidence type="ECO:0000256" key="1">
    <source>
        <dbReference type="SAM" id="MobiDB-lite"/>
    </source>
</evidence>
<reference evidence="2 3" key="1">
    <citation type="submission" date="2022-05" db="EMBL/GenBank/DDBJ databases">
        <authorList>
            <consortium name="Genoscope - CEA"/>
            <person name="William W."/>
        </authorList>
    </citation>
    <scope>NUCLEOTIDE SEQUENCE [LARGE SCALE GENOMIC DNA]</scope>
</reference>
<feature type="region of interest" description="Disordered" evidence="1">
    <location>
        <begin position="1"/>
        <end position="48"/>
    </location>
</feature>
<proteinExistence type="predicted"/>
<evidence type="ECO:0000313" key="3">
    <source>
        <dbReference type="Proteomes" id="UP001159405"/>
    </source>
</evidence>
<sequence length="607" mass="67099">MAGKKGRKRGAKKVLKDDKNERSAFTEEKKAKLIDEQKKPDEELSSDKLESCLETVDECKTNAVDFLKEEESKLKYVPPFTRKAKRSINRTGVPVSPVTKPLKRPWRGAKQFSKDAPLVERSPPVKDDEQGNGYQNSQKVIEEEEKKMKEDEEEEEIDVVGIRPQNSCSQKGENFVLCQNQTTGKEEFLLLSTRAEVPSEVKDVLHNVIEAVCKIDHSNSYKSEAALDETTFGKGIESCVSALNSSASIQIPADNSHVNSFEPAPEIAKVEVPDHGLNDVKCDHGWSRRNIYDHCNQRDISGSESKGTTHSPETGHSEVNLTSMNCVDLLSDGMSKKDHCPTSNIDADLTHTETNFSDSKSENDLLSQTLPAEDTEMKSNMVVHVLMSEDVPGSTICLGYPANELDNLEKQQSPDQMVPAQCEPVTVPQRIPDCKELTIKCHQNGRDMCHTSSENCLHLETPDNEEDKNTHHADETEDGTHCTDPKAGLGREIEESQPSDAQTALEILAYQENNTSSIREGQTVPTGSESSLQCSSPCKETEGRLTDSEQCRSAFPSSDQPPVCSSFGSEGEISEFDCLMAMDCTDSQLVGLESSPDQPSCHKLDTR</sequence>
<accession>A0ABN8N7J1</accession>
<feature type="compositionally biased region" description="Basic residues" evidence="1">
    <location>
        <begin position="1"/>
        <end position="13"/>
    </location>
</feature>